<dbReference type="PROSITE" id="PS51725">
    <property type="entry name" value="ABM"/>
    <property type="match status" value="1"/>
</dbReference>
<dbReference type="SUPFAM" id="SSF54909">
    <property type="entry name" value="Dimeric alpha+beta barrel"/>
    <property type="match status" value="1"/>
</dbReference>
<dbReference type="PATRIC" id="fig|1218565.3.peg.407"/>
<evidence type="ECO:0000313" key="3">
    <source>
        <dbReference type="Proteomes" id="UP000011988"/>
    </source>
</evidence>
<keyword evidence="2" id="KW-0560">Oxidoreductase</keyword>
<dbReference type="GO" id="GO:0004497">
    <property type="term" value="F:monooxygenase activity"/>
    <property type="evidence" value="ECO:0007669"/>
    <property type="project" value="UniProtKB-KW"/>
</dbReference>
<dbReference type="Pfam" id="PF03992">
    <property type="entry name" value="ABM"/>
    <property type="match status" value="1"/>
</dbReference>
<dbReference type="PANTHER" id="PTHR33336">
    <property type="entry name" value="QUINOL MONOOXYGENASE YGIN-RELATED"/>
    <property type="match status" value="1"/>
</dbReference>
<dbReference type="PANTHER" id="PTHR33336:SF3">
    <property type="entry name" value="ABM DOMAIN-CONTAINING PROTEIN"/>
    <property type="match status" value="1"/>
</dbReference>
<dbReference type="InterPro" id="IPR050744">
    <property type="entry name" value="AI-2_Isomerase_LsrG"/>
</dbReference>
<evidence type="ECO:0000259" key="1">
    <source>
        <dbReference type="PROSITE" id="PS51725"/>
    </source>
</evidence>
<comment type="caution">
    <text evidence="2">The sequence shown here is derived from an EMBL/GenBank/DDBJ whole genome shotgun (WGS) entry which is preliminary data.</text>
</comment>
<protein>
    <submittedName>
        <fullName evidence="2">Antibiotic biosynthesis monooxygenase</fullName>
    </submittedName>
</protein>
<accession>M6DGX2</accession>
<dbReference type="Proteomes" id="UP000011988">
    <property type="component" value="Unassembled WGS sequence"/>
</dbReference>
<dbReference type="InterPro" id="IPR007138">
    <property type="entry name" value="ABM_dom"/>
</dbReference>
<dbReference type="Gene3D" id="3.30.70.100">
    <property type="match status" value="1"/>
</dbReference>
<sequence length="146" mass="16980">MGYAIYEESNLRRSAFSFWNEFPEVLLSVVRIFLPKRQAFRNSESMIVIVSSYKVLEEKIEEFKTISHEMAKESLDTEEGVLRLDVLQGDGDPGRFLFMEVYKSEAARKKHLDTPQFLSWRRAVPDWFSQGSTSIQYLPVHIDLPG</sequence>
<dbReference type="AlphaFoldDB" id="M6DGX2"/>
<keyword evidence="2" id="KW-0503">Monooxygenase</keyword>
<organism evidence="2 3">
    <name type="scientific">Leptospira alstonii serovar Sichuan str. 79601</name>
    <dbReference type="NCBI Taxonomy" id="1218565"/>
    <lineage>
        <taxon>Bacteria</taxon>
        <taxon>Pseudomonadati</taxon>
        <taxon>Spirochaetota</taxon>
        <taxon>Spirochaetia</taxon>
        <taxon>Leptospirales</taxon>
        <taxon>Leptospiraceae</taxon>
        <taxon>Leptospira</taxon>
    </lineage>
</organism>
<feature type="domain" description="ABM" evidence="1">
    <location>
        <begin position="47"/>
        <end position="136"/>
    </location>
</feature>
<gene>
    <name evidence="2" type="ORF">LEP1GSC194_0603</name>
</gene>
<reference evidence="2 3" key="1">
    <citation type="submission" date="2013-01" db="EMBL/GenBank/DDBJ databases">
        <authorList>
            <person name="Harkins D.M."/>
            <person name="Durkin A.S."/>
            <person name="Brinkac L.M."/>
            <person name="Haft D.H."/>
            <person name="Selengut J.D."/>
            <person name="Sanka R."/>
            <person name="DePew J."/>
            <person name="Purushe J."/>
            <person name="Galloway R.L."/>
            <person name="Vinetz J.M."/>
            <person name="Sutton G.G."/>
            <person name="Nierman W.C."/>
            <person name="Fouts D.E."/>
        </authorList>
    </citation>
    <scope>NUCLEOTIDE SEQUENCE [LARGE SCALE GENOMIC DNA]</scope>
    <source>
        <strain evidence="2 3">79601</strain>
    </source>
</reference>
<evidence type="ECO:0000313" key="2">
    <source>
        <dbReference type="EMBL" id="EMJ97800.1"/>
    </source>
</evidence>
<proteinExistence type="predicted"/>
<dbReference type="EMBL" id="ANIK01000005">
    <property type="protein sequence ID" value="EMJ97800.1"/>
    <property type="molecule type" value="Genomic_DNA"/>
</dbReference>
<name>M6DGX2_9LEPT</name>
<dbReference type="InterPro" id="IPR011008">
    <property type="entry name" value="Dimeric_a/b-barrel"/>
</dbReference>